<reference evidence="4" key="1">
    <citation type="journal article" date="2019" name="Int. J. Syst. Evol. Microbiol.">
        <title>The Global Catalogue of Microorganisms (GCM) 10K type strain sequencing project: providing services to taxonomists for standard genome sequencing and annotation.</title>
        <authorList>
            <consortium name="The Broad Institute Genomics Platform"/>
            <consortium name="The Broad Institute Genome Sequencing Center for Infectious Disease"/>
            <person name="Wu L."/>
            <person name="Ma J."/>
        </authorList>
    </citation>
    <scope>NUCLEOTIDE SEQUENCE [LARGE SCALE GENOMIC DNA]</scope>
    <source>
        <strain evidence="4">CCUG 62953</strain>
    </source>
</reference>
<feature type="compositionally biased region" description="Gly residues" evidence="1">
    <location>
        <begin position="140"/>
        <end position="166"/>
    </location>
</feature>
<protein>
    <submittedName>
        <fullName evidence="3">Peptidoglycan-binding protein</fullName>
    </submittedName>
</protein>
<dbReference type="Pfam" id="PF01471">
    <property type="entry name" value="PG_binding_1"/>
    <property type="match status" value="1"/>
</dbReference>
<feature type="compositionally biased region" description="Low complexity" evidence="1">
    <location>
        <begin position="125"/>
        <end position="139"/>
    </location>
</feature>
<dbReference type="InterPro" id="IPR036365">
    <property type="entry name" value="PGBD-like_sf"/>
</dbReference>
<gene>
    <name evidence="3" type="ORF">ACFQ4E_14855</name>
</gene>
<evidence type="ECO:0000259" key="2">
    <source>
        <dbReference type="Pfam" id="PF01471"/>
    </source>
</evidence>
<comment type="caution">
    <text evidence="3">The sequence shown here is derived from an EMBL/GenBank/DDBJ whole genome shotgun (WGS) entry which is preliminary data.</text>
</comment>
<proteinExistence type="predicted"/>
<accession>A0ABW3ZLQ0</accession>
<dbReference type="EMBL" id="JBHTMU010000029">
    <property type="protein sequence ID" value="MFD1343705.1"/>
    <property type="molecule type" value="Genomic_DNA"/>
</dbReference>
<organism evidence="3 4">
    <name type="scientific">Litorisediminicola beolgyonensis</name>
    <dbReference type="NCBI Taxonomy" id="1173614"/>
    <lineage>
        <taxon>Bacteria</taxon>
        <taxon>Pseudomonadati</taxon>
        <taxon>Pseudomonadota</taxon>
        <taxon>Alphaproteobacteria</taxon>
        <taxon>Rhodobacterales</taxon>
        <taxon>Paracoccaceae</taxon>
        <taxon>Litorisediminicola</taxon>
    </lineage>
</organism>
<dbReference type="Gene3D" id="1.10.101.10">
    <property type="entry name" value="PGBD-like superfamily/PGBD"/>
    <property type="match status" value="1"/>
</dbReference>
<evidence type="ECO:0000313" key="3">
    <source>
        <dbReference type="EMBL" id="MFD1343705.1"/>
    </source>
</evidence>
<dbReference type="Proteomes" id="UP001597135">
    <property type="component" value="Unassembled WGS sequence"/>
</dbReference>
<feature type="domain" description="Peptidoglycan binding-like" evidence="2">
    <location>
        <begin position="42"/>
        <end position="96"/>
    </location>
</feature>
<evidence type="ECO:0000256" key="1">
    <source>
        <dbReference type="SAM" id="MobiDB-lite"/>
    </source>
</evidence>
<sequence length="166" mass="16716">MLRFGLGALGLAVLAACAPPGYESAAFTAVRWPAADQPLSIEQRVEVEGRLRTLNYLREPADGVITAGSRTAIRTFQRDIGAPSNGFVSLPLLDALQTNTAFLSADELRAANRGVVVDATRNRPARQAPLRRAASTPTATGGGGGDAGGSGGGGGGAGGSGAGAWN</sequence>
<dbReference type="SUPFAM" id="SSF47090">
    <property type="entry name" value="PGBD-like"/>
    <property type="match status" value="1"/>
</dbReference>
<dbReference type="PROSITE" id="PS51257">
    <property type="entry name" value="PROKAR_LIPOPROTEIN"/>
    <property type="match status" value="1"/>
</dbReference>
<evidence type="ECO:0000313" key="4">
    <source>
        <dbReference type="Proteomes" id="UP001597135"/>
    </source>
</evidence>
<name>A0ABW3ZLQ0_9RHOB</name>
<keyword evidence="4" id="KW-1185">Reference proteome</keyword>
<feature type="region of interest" description="Disordered" evidence="1">
    <location>
        <begin position="121"/>
        <end position="166"/>
    </location>
</feature>
<dbReference type="InterPro" id="IPR036366">
    <property type="entry name" value="PGBDSf"/>
</dbReference>
<dbReference type="InterPro" id="IPR002477">
    <property type="entry name" value="Peptidoglycan-bd-like"/>
</dbReference>